<dbReference type="InterPro" id="IPR050109">
    <property type="entry name" value="HTH-type_TetR-like_transc_reg"/>
</dbReference>
<sequence length="203" mass="21489">MADDVPPRGAVRPGGRTARVRESVLRAAADTLVEKGFDALDLAEIARVAEVGKTTVYRRWGSPGALAADLLDDMAAQSLPRSRAGNVRDDLRENALLVVKTLTDPRQGRLFKALIAASLCDEQAAMALRRFYAVRIDEWAGCVADAVERAELPPGTDPRRVIAGVSAPLYYALLNTGEPLDEAAAGRAAEAALAAARAGVWAG</sequence>
<dbReference type="Pfam" id="PF00440">
    <property type="entry name" value="TetR_N"/>
    <property type="match status" value="1"/>
</dbReference>
<keyword evidence="2 4" id="KW-0238">DNA-binding</keyword>
<evidence type="ECO:0000256" key="2">
    <source>
        <dbReference type="ARBA" id="ARBA00023125"/>
    </source>
</evidence>
<evidence type="ECO:0000256" key="3">
    <source>
        <dbReference type="ARBA" id="ARBA00023163"/>
    </source>
</evidence>
<dbReference type="InterPro" id="IPR001647">
    <property type="entry name" value="HTH_TetR"/>
</dbReference>
<dbReference type="Pfam" id="PF16859">
    <property type="entry name" value="TetR_C_11"/>
    <property type="match status" value="1"/>
</dbReference>
<keyword evidence="1" id="KW-0805">Transcription regulation</keyword>
<dbReference type="InterPro" id="IPR009057">
    <property type="entry name" value="Homeodomain-like_sf"/>
</dbReference>
<evidence type="ECO:0000256" key="1">
    <source>
        <dbReference type="ARBA" id="ARBA00023015"/>
    </source>
</evidence>
<keyword evidence="7" id="KW-1185">Reference proteome</keyword>
<dbReference type="RefSeq" id="WP_346113946.1">
    <property type="nucleotide sequence ID" value="NZ_BAAAMU010000143.1"/>
</dbReference>
<dbReference type="Proteomes" id="UP001500064">
    <property type="component" value="Unassembled WGS sequence"/>
</dbReference>
<accession>A0ABN2HBS4</accession>
<evidence type="ECO:0000259" key="5">
    <source>
        <dbReference type="PROSITE" id="PS50977"/>
    </source>
</evidence>
<evidence type="ECO:0000313" key="6">
    <source>
        <dbReference type="EMBL" id="GAA1685226.1"/>
    </source>
</evidence>
<keyword evidence="3" id="KW-0804">Transcription</keyword>
<proteinExistence type="predicted"/>
<dbReference type="EMBL" id="BAAAMU010000143">
    <property type="protein sequence ID" value="GAA1685226.1"/>
    <property type="molecule type" value="Genomic_DNA"/>
</dbReference>
<dbReference type="InterPro" id="IPR036271">
    <property type="entry name" value="Tet_transcr_reg_TetR-rel_C_sf"/>
</dbReference>
<dbReference type="Gene3D" id="1.10.10.60">
    <property type="entry name" value="Homeodomain-like"/>
    <property type="match status" value="1"/>
</dbReference>
<dbReference type="PROSITE" id="PS50977">
    <property type="entry name" value="HTH_TETR_2"/>
    <property type="match status" value="1"/>
</dbReference>
<dbReference type="InterPro" id="IPR011075">
    <property type="entry name" value="TetR_C"/>
</dbReference>
<gene>
    <name evidence="6" type="ORF">GCM10009733_097450</name>
</gene>
<feature type="domain" description="HTH tetR-type" evidence="5">
    <location>
        <begin position="18"/>
        <end position="78"/>
    </location>
</feature>
<reference evidence="6 7" key="1">
    <citation type="journal article" date="2019" name="Int. J. Syst. Evol. Microbiol.">
        <title>The Global Catalogue of Microorganisms (GCM) 10K type strain sequencing project: providing services to taxonomists for standard genome sequencing and annotation.</title>
        <authorList>
            <consortium name="The Broad Institute Genomics Platform"/>
            <consortium name="The Broad Institute Genome Sequencing Center for Infectious Disease"/>
            <person name="Wu L."/>
            <person name="Ma J."/>
        </authorList>
    </citation>
    <scope>NUCLEOTIDE SEQUENCE [LARGE SCALE GENOMIC DNA]</scope>
    <source>
        <strain evidence="6 7">JCM 13929</strain>
    </source>
</reference>
<dbReference type="SUPFAM" id="SSF46689">
    <property type="entry name" value="Homeodomain-like"/>
    <property type="match status" value="1"/>
</dbReference>
<dbReference type="Gene3D" id="1.10.357.10">
    <property type="entry name" value="Tetracycline Repressor, domain 2"/>
    <property type="match status" value="1"/>
</dbReference>
<evidence type="ECO:0000256" key="4">
    <source>
        <dbReference type="PROSITE-ProRule" id="PRU00335"/>
    </source>
</evidence>
<dbReference type="PANTHER" id="PTHR30055:SF148">
    <property type="entry name" value="TETR-FAMILY TRANSCRIPTIONAL REGULATOR"/>
    <property type="match status" value="1"/>
</dbReference>
<organism evidence="6 7">
    <name type="scientific">Nonomuraea maheshkhaliensis</name>
    <dbReference type="NCBI Taxonomy" id="419590"/>
    <lineage>
        <taxon>Bacteria</taxon>
        <taxon>Bacillati</taxon>
        <taxon>Actinomycetota</taxon>
        <taxon>Actinomycetes</taxon>
        <taxon>Streptosporangiales</taxon>
        <taxon>Streptosporangiaceae</taxon>
        <taxon>Nonomuraea</taxon>
    </lineage>
</organism>
<comment type="caution">
    <text evidence="6">The sequence shown here is derived from an EMBL/GenBank/DDBJ whole genome shotgun (WGS) entry which is preliminary data.</text>
</comment>
<dbReference type="PANTHER" id="PTHR30055">
    <property type="entry name" value="HTH-TYPE TRANSCRIPTIONAL REGULATOR RUTR"/>
    <property type="match status" value="1"/>
</dbReference>
<evidence type="ECO:0000313" key="7">
    <source>
        <dbReference type="Proteomes" id="UP001500064"/>
    </source>
</evidence>
<dbReference type="SUPFAM" id="SSF48498">
    <property type="entry name" value="Tetracyclin repressor-like, C-terminal domain"/>
    <property type="match status" value="1"/>
</dbReference>
<protein>
    <submittedName>
        <fullName evidence="6">TetR-like C-terminal domain-containing protein</fullName>
    </submittedName>
</protein>
<name>A0ABN2HBS4_9ACTN</name>
<feature type="DNA-binding region" description="H-T-H motif" evidence="4">
    <location>
        <begin position="41"/>
        <end position="60"/>
    </location>
</feature>